<dbReference type="RefSeq" id="XP_016662194.1">
    <property type="nucleotide sequence ID" value="XM_016806705.2"/>
</dbReference>
<dbReference type="AlphaFoldDB" id="A0A8R2H8H3"/>
<protein>
    <submittedName>
        <fullName evidence="1">Uncharacterized protein</fullName>
    </submittedName>
</protein>
<reference evidence="1" key="2">
    <citation type="submission" date="2022-06" db="UniProtKB">
        <authorList>
            <consortium name="EnsemblMetazoa"/>
        </authorList>
    </citation>
    <scope>IDENTIFICATION</scope>
</reference>
<dbReference type="OrthoDB" id="10391809at2759"/>
<accession>A0A8R2H8H3</accession>
<dbReference type="GeneID" id="107884494"/>
<reference evidence="2" key="1">
    <citation type="submission" date="2010-06" db="EMBL/GenBank/DDBJ databases">
        <authorList>
            <person name="Jiang H."/>
            <person name="Abraham K."/>
            <person name="Ali S."/>
            <person name="Alsbrooks S.L."/>
            <person name="Anim B.N."/>
            <person name="Anosike U.S."/>
            <person name="Attaway T."/>
            <person name="Bandaranaike D.P."/>
            <person name="Battles P.K."/>
            <person name="Bell S.N."/>
            <person name="Bell A.V."/>
            <person name="Beltran B."/>
            <person name="Bickham C."/>
            <person name="Bustamante Y."/>
            <person name="Caleb T."/>
            <person name="Canada A."/>
            <person name="Cardenas V."/>
            <person name="Carter K."/>
            <person name="Chacko J."/>
            <person name="Chandrabose M.N."/>
            <person name="Chavez D."/>
            <person name="Chavez A."/>
            <person name="Chen L."/>
            <person name="Chu H.-S."/>
            <person name="Claassen K.J."/>
            <person name="Cockrell R."/>
            <person name="Collins M."/>
            <person name="Cooper J.A."/>
            <person name="Cree A."/>
            <person name="Curry S.M."/>
            <person name="Da Y."/>
            <person name="Dao M.D."/>
            <person name="Das B."/>
            <person name="Davila M.-L."/>
            <person name="Davy-Carroll L."/>
            <person name="Denson S."/>
            <person name="Dinh H."/>
            <person name="Ebong V.E."/>
            <person name="Edwards J.R."/>
            <person name="Egan A."/>
            <person name="El-Daye J."/>
            <person name="Escobedo L."/>
            <person name="Fernandez S."/>
            <person name="Fernando P.R."/>
            <person name="Flagg N."/>
            <person name="Forbes L.D."/>
            <person name="Fowler R.G."/>
            <person name="Fu Q."/>
            <person name="Gabisi R.A."/>
            <person name="Ganer J."/>
            <person name="Garbino Pronczuk A."/>
            <person name="Garcia R.M."/>
            <person name="Garner T."/>
            <person name="Garrett T.E."/>
            <person name="Gonzalez D.A."/>
            <person name="Hamid H."/>
            <person name="Hawkins E.S."/>
            <person name="Hirani K."/>
            <person name="Hogues M.E."/>
            <person name="Hollins B."/>
            <person name="Hsiao C.-H."/>
            <person name="Jabil R."/>
            <person name="James M.L."/>
            <person name="Jhangiani S.N."/>
            <person name="Johnson B."/>
            <person name="Johnson Q."/>
            <person name="Joshi V."/>
            <person name="Kalu J.B."/>
            <person name="Kam C."/>
            <person name="Kashfia A."/>
            <person name="Keebler J."/>
            <person name="Kisamo H."/>
            <person name="Kovar C.L."/>
            <person name="Lago L.A."/>
            <person name="Lai C.-Y."/>
            <person name="Laidlaw J."/>
            <person name="Lara F."/>
            <person name="Le T.-K."/>
            <person name="Lee S.L."/>
            <person name="Legall F.H."/>
            <person name="Lemon S.J."/>
            <person name="Lewis L.R."/>
            <person name="Li B."/>
            <person name="Liu Y."/>
            <person name="Liu Y.-S."/>
            <person name="Lopez J."/>
            <person name="Lozado R.J."/>
            <person name="Lu J."/>
            <person name="Madu R.C."/>
            <person name="Maheshwari M."/>
            <person name="Maheshwari R."/>
            <person name="Malloy K."/>
            <person name="Martinez E."/>
            <person name="Mathew T."/>
            <person name="Mercado I.C."/>
            <person name="Mercado C."/>
            <person name="Meyer B."/>
            <person name="Montgomery K."/>
            <person name="Morgan M.B."/>
            <person name="Munidasa M."/>
            <person name="Nazareth L.V."/>
            <person name="Nelson J."/>
            <person name="Ng B.M."/>
            <person name="Nguyen N.B."/>
            <person name="Nguyen P.Q."/>
            <person name="Nguyen T."/>
            <person name="Obregon M."/>
            <person name="Okwuonu G.O."/>
            <person name="Onwere C.G."/>
            <person name="Orozco G."/>
            <person name="Parra A."/>
            <person name="Patel S."/>
            <person name="Patil S."/>
            <person name="Perez A."/>
            <person name="Perez Y."/>
            <person name="Pham C."/>
            <person name="Primus E.L."/>
            <person name="Pu L.-L."/>
            <person name="Puazo M."/>
            <person name="Qin X."/>
            <person name="Quiroz J.B."/>
            <person name="Reese J."/>
            <person name="Richards S."/>
            <person name="Rives C.M."/>
            <person name="Robberts R."/>
            <person name="Ruiz S.J."/>
            <person name="Ruiz M.J."/>
            <person name="Santibanez J."/>
            <person name="Schneider B.W."/>
            <person name="Sisson I."/>
            <person name="Smith M."/>
            <person name="Sodergren E."/>
            <person name="Song X.-Z."/>
            <person name="Song B.B."/>
            <person name="Summersgill H."/>
            <person name="Thelus R."/>
            <person name="Thornton R.D."/>
            <person name="Trejos Z.Y."/>
            <person name="Usmani K."/>
            <person name="Vattathil S."/>
            <person name="Villasana D."/>
            <person name="Walker D.L."/>
            <person name="Wang S."/>
            <person name="Wang K."/>
            <person name="White C.S."/>
            <person name="Williams A.C."/>
            <person name="Williamson J."/>
            <person name="Wilson K."/>
            <person name="Woghiren I.O."/>
            <person name="Woodworth J.R."/>
            <person name="Worley K.C."/>
            <person name="Wright R.A."/>
            <person name="Wu W."/>
            <person name="Young L."/>
            <person name="Zhang L."/>
            <person name="Zhang J."/>
            <person name="Zhu Y."/>
            <person name="Muzny D.M."/>
            <person name="Weinstock G."/>
            <person name="Gibbs R.A."/>
        </authorList>
    </citation>
    <scope>NUCLEOTIDE SEQUENCE [LARGE SCALE GENOMIC DNA]</scope>
    <source>
        <strain evidence="2">LSR1</strain>
    </source>
</reference>
<dbReference type="KEGG" id="api:107884494"/>
<name>A0A8R2H8H3_ACYPI</name>
<keyword evidence="2" id="KW-1185">Reference proteome</keyword>
<evidence type="ECO:0000313" key="2">
    <source>
        <dbReference type="Proteomes" id="UP000007819"/>
    </source>
</evidence>
<dbReference type="Proteomes" id="UP000007819">
    <property type="component" value="Unassembled WGS sequence"/>
</dbReference>
<proteinExistence type="predicted"/>
<sequence length="121" mass="13896">MRNRVRNIDSNYISIHAIDENDYIFTNQIKLYATHSIIQKWTEKVKKDEGYNSECPQVISPPSFGSIYGEENLTLISLLSPPSQESLVEQNPVENFQYSLPTQETFDENDGPFGSQYIICN</sequence>
<organism evidence="1 2">
    <name type="scientific">Acyrthosiphon pisum</name>
    <name type="common">Pea aphid</name>
    <dbReference type="NCBI Taxonomy" id="7029"/>
    <lineage>
        <taxon>Eukaryota</taxon>
        <taxon>Metazoa</taxon>
        <taxon>Ecdysozoa</taxon>
        <taxon>Arthropoda</taxon>
        <taxon>Hexapoda</taxon>
        <taxon>Insecta</taxon>
        <taxon>Pterygota</taxon>
        <taxon>Neoptera</taxon>
        <taxon>Paraneoptera</taxon>
        <taxon>Hemiptera</taxon>
        <taxon>Sternorrhyncha</taxon>
        <taxon>Aphidomorpha</taxon>
        <taxon>Aphidoidea</taxon>
        <taxon>Aphididae</taxon>
        <taxon>Macrosiphini</taxon>
        <taxon>Acyrthosiphon</taxon>
    </lineage>
</organism>
<evidence type="ECO:0000313" key="1">
    <source>
        <dbReference type="EnsemblMetazoa" id="XP_016662194.1"/>
    </source>
</evidence>
<dbReference type="EnsemblMetazoa" id="XM_016806705.2">
    <property type="protein sequence ID" value="XP_016662194.1"/>
    <property type="gene ID" value="LOC107884494"/>
</dbReference>